<evidence type="ECO:0000256" key="7">
    <source>
        <dbReference type="ARBA" id="ARBA00022989"/>
    </source>
</evidence>
<keyword evidence="6 10" id="KW-0256">Endoplasmic reticulum</keyword>
<evidence type="ECO:0000256" key="4">
    <source>
        <dbReference type="ARBA" id="ARBA00022679"/>
    </source>
</evidence>
<dbReference type="GO" id="GO:0006506">
    <property type="term" value="P:GPI anchor biosynthetic process"/>
    <property type="evidence" value="ECO:0007669"/>
    <property type="project" value="TreeGrafter"/>
</dbReference>
<feature type="transmembrane region" description="Helical" evidence="10">
    <location>
        <begin position="174"/>
        <end position="194"/>
    </location>
</feature>
<evidence type="ECO:0000256" key="3">
    <source>
        <dbReference type="ARBA" id="ARBA00022676"/>
    </source>
</evidence>
<evidence type="ECO:0000256" key="2">
    <source>
        <dbReference type="ARBA" id="ARBA00006065"/>
    </source>
</evidence>
<keyword evidence="5 10" id="KW-0812">Transmembrane</keyword>
<dbReference type="Pfam" id="PF03901">
    <property type="entry name" value="Glyco_transf_22"/>
    <property type="match status" value="1"/>
</dbReference>
<organism evidence="11 12">
    <name type="scientific">Rhizoctonia solani</name>
    <dbReference type="NCBI Taxonomy" id="456999"/>
    <lineage>
        <taxon>Eukaryota</taxon>
        <taxon>Fungi</taxon>
        <taxon>Dikarya</taxon>
        <taxon>Basidiomycota</taxon>
        <taxon>Agaricomycotina</taxon>
        <taxon>Agaricomycetes</taxon>
        <taxon>Cantharellales</taxon>
        <taxon>Ceratobasidiaceae</taxon>
        <taxon>Rhizoctonia</taxon>
    </lineage>
</organism>
<evidence type="ECO:0000256" key="5">
    <source>
        <dbReference type="ARBA" id="ARBA00022692"/>
    </source>
</evidence>
<evidence type="ECO:0000256" key="8">
    <source>
        <dbReference type="ARBA" id="ARBA00023136"/>
    </source>
</evidence>
<dbReference type="AlphaFoldDB" id="A0A8H3B2P3"/>
<dbReference type="PANTHER" id="PTHR22760">
    <property type="entry name" value="GLYCOSYLTRANSFERASE"/>
    <property type="match status" value="1"/>
</dbReference>
<dbReference type="GO" id="GO:0005789">
    <property type="term" value="C:endoplasmic reticulum membrane"/>
    <property type="evidence" value="ECO:0007669"/>
    <property type="project" value="UniProtKB-SubCell"/>
</dbReference>
<proteinExistence type="inferred from homology"/>
<sequence>MNETFCAIERLSLHRGFSGVTCDGTLMLRLSSARCILLVFGIRLLIALSTRGFFQPDEYFQALEPAYRAVFGSGHLTWEWTTNPPIRSFAYPALFVPVYASVKAMHLENTFILVCFVYPALFVPAYALVKAMHLENTFMLIWAPKFIQVIFASTGDLALYQIARSLYSKPHGNVVLFLSLVSPFNVLALTRTLANSTETSLVTMALLFWPFSLSQSRSRTRISLGLAALSCIIRPTAAIIWVFLSFELLWRASFSWNHISNLMADGCIVGSIAASIIMLTDTVYYGTPTLTPFSFLKTNLVSGIANFYGTNTFHYYLTQGLPILLGPTLPFAILGVWGHFKDVSADRKINPSRRIRSLLLGLVAWSITVYSLLAHKEWRFIHPLLPILHLFAADSLIRLNSDKEYATDQHVQDSPRTNITFYLPIRRSHIVYFLAVCLPLNLYLIRWHGSAQIAVTRYFHDLSIGSDRVKSIGVLMPCHSIPGQAYFHLPHLANPINGHHMWELGCEPPLGLNQLQREAYVSQTDVFFETLGPIRYLERYFPLSVDSTFPPSPEPFTAPGGLPPTQGWNHTWPSHFIMFGVLENMSSSTEMQDTVGQKLRRMGYEVIWRVSNGWEEDERRRGGIIVWEWARDV</sequence>
<comment type="similarity">
    <text evidence="2">Belongs to the glycosyltransferase 22 family. PIGB subfamily.</text>
</comment>
<comment type="caution">
    <text evidence="11">The sequence shown here is derived from an EMBL/GenBank/DDBJ whole genome shotgun (WGS) entry which is preliminary data.</text>
</comment>
<reference evidence="11" key="1">
    <citation type="submission" date="2021-01" db="EMBL/GenBank/DDBJ databases">
        <authorList>
            <person name="Kaushik A."/>
        </authorList>
    </citation>
    <scope>NUCLEOTIDE SEQUENCE</scope>
    <source>
        <strain evidence="11">Type strain: AG8-Rh-89/</strain>
    </source>
</reference>
<feature type="transmembrane region" description="Helical" evidence="10">
    <location>
        <begin position="316"/>
        <end position="337"/>
    </location>
</feature>
<feature type="transmembrane region" description="Helical" evidence="10">
    <location>
        <begin position="109"/>
        <end position="129"/>
    </location>
</feature>
<dbReference type="EC" id="2.4.1.-" evidence="10"/>
<protein>
    <recommendedName>
        <fullName evidence="10">Mannosyltransferase</fullName>
        <ecNumber evidence="10">2.4.1.-</ecNumber>
    </recommendedName>
</protein>
<gene>
    <name evidence="11" type="ORF">RDB_LOCUS35991</name>
</gene>
<dbReference type="InterPro" id="IPR005599">
    <property type="entry name" value="GPI_mannosylTrfase"/>
</dbReference>
<dbReference type="PANTHER" id="PTHR22760:SF4">
    <property type="entry name" value="GPI MANNOSYLTRANSFERASE 3"/>
    <property type="match status" value="1"/>
</dbReference>
<feature type="transmembrane region" description="Helical" evidence="10">
    <location>
        <begin position="141"/>
        <end position="162"/>
    </location>
</feature>
<dbReference type="Proteomes" id="UP000663850">
    <property type="component" value="Unassembled WGS sequence"/>
</dbReference>
<evidence type="ECO:0000313" key="11">
    <source>
        <dbReference type="EMBL" id="CAE6446264.1"/>
    </source>
</evidence>
<evidence type="ECO:0000256" key="1">
    <source>
        <dbReference type="ARBA" id="ARBA00004477"/>
    </source>
</evidence>
<evidence type="ECO:0000256" key="6">
    <source>
        <dbReference type="ARBA" id="ARBA00022824"/>
    </source>
</evidence>
<feature type="transmembrane region" description="Helical" evidence="10">
    <location>
        <begin position="262"/>
        <end position="285"/>
    </location>
</feature>
<accession>A0A8H3B2P3</accession>
<keyword evidence="7 10" id="KW-1133">Transmembrane helix</keyword>
<comment type="subcellular location">
    <subcellularLocation>
        <location evidence="1 10">Endoplasmic reticulum membrane</location>
        <topology evidence="1 10">Multi-pass membrane protein</topology>
    </subcellularLocation>
</comment>
<dbReference type="GO" id="GO:0000026">
    <property type="term" value="F:alpha-1,2-mannosyltransferase activity"/>
    <property type="evidence" value="ECO:0007669"/>
    <property type="project" value="TreeGrafter"/>
</dbReference>
<keyword evidence="8 10" id="KW-0472">Membrane</keyword>
<evidence type="ECO:0000256" key="10">
    <source>
        <dbReference type="RuleBase" id="RU363075"/>
    </source>
</evidence>
<name>A0A8H3B2P3_9AGAM</name>
<keyword evidence="3 10" id="KW-0328">Glycosyltransferase</keyword>
<feature type="transmembrane region" description="Helical" evidence="10">
    <location>
        <begin position="222"/>
        <end position="250"/>
    </location>
</feature>
<evidence type="ECO:0000256" key="9">
    <source>
        <dbReference type="ARBA" id="ARBA00024708"/>
    </source>
</evidence>
<evidence type="ECO:0000313" key="12">
    <source>
        <dbReference type="Proteomes" id="UP000663850"/>
    </source>
</evidence>
<comment type="function">
    <text evidence="9">Mannosyltransferase involved in glycosylphosphatidylinositol-anchor biosynthesis. Transfers the third mannose to Man2-GlcN-acyl-PI during GPI precursor assembly.</text>
</comment>
<keyword evidence="4" id="KW-0808">Transferase</keyword>
<dbReference type="EMBL" id="CAJMWZ010001996">
    <property type="protein sequence ID" value="CAE6446264.1"/>
    <property type="molecule type" value="Genomic_DNA"/>
</dbReference>
<feature type="transmembrane region" description="Helical" evidence="10">
    <location>
        <begin position="358"/>
        <end position="374"/>
    </location>
</feature>